<keyword evidence="11" id="KW-1185">Reference proteome</keyword>
<evidence type="ECO:0000256" key="2">
    <source>
        <dbReference type="ARBA" id="ARBA00022448"/>
    </source>
</evidence>
<dbReference type="PANTHER" id="PTHR43528">
    <property type="entry name" value="ALPHA-KETOGLUTARATE PERMEASE"/>
    <property type="match status" value="1"/>
</dbReference>
<protein>
    <recommendedName>
        <fullName evidence="9">Major facilitator superfamily (MFS) profile domain-containing protein</fullName>
    </recommendedName>
</protein>
<dbReference type="PROSITE" id="PS50850">
    <property type="entry name" value="MFS"/>
    <property type="match status" value="1"/>
</dbReference>
<feature type="transmembrane region" description="Helical" evidence="8">
    <location>
        <begin position="12"/>
        <end position="38"/>
    </location>
</feature>
<feature type="transmembrane region" description="Helical" evidence="8">
    <location>
        <begin position="238"/>
        <end position="263"/>
    </location>
</feature>
<keyword evidence="6 8" id="KW-1133">Transmembrane helix</keyword>
<name>A0A081NK02_9GAMM</name>
<dbReference type="GO" id="GO:0005886">
    <property type="term" value="C:plasma membrane"/>
    <property type="evidence" value="ECO:0007669"/>
    <property type="project" value="UniProtKB-SubCell"/>
</dbReference>
<comment type="subcellular location">
    <subcellularLocation>
        <location evidence="1">Cell membrane</location>
        <topology evidence="1">Multi-pass membrane protein</topology>
    </subcellularLocation>
</comment>
<dbReference type="PANTHER" id="PTHR43528:SF7">
    <property type="entry name" value="MFS TRANSPORTER"/>
    <property type="match status" value="1"/>
</dbReference>
<feature type="domain" description="Major facilitator superfamily (MFS) profile" evidence="9">
    <location>
        <begin position="13"/>
        <end position="422"/>
    </location>
</feature>
<accession>A0A081NK02</accession>
<evidence type="ECO:0000256" key="1">
    <source>
        <dbReference type="ARBA" id="ARBA00004651"/>
    </source>
</evidence>
<feature type="transmembrane region" description="Helical" evidence="8">
    <location>
        <begin position="85"/>
        <end position="106"/>
    </location>
</feature>
<dbReference type="EMBL" id="JOKH01000001">
    <property type="protein sequence ID" value="KEQ18775.1"/>
    <property type="molecule type" value="Genomic_DNA"/>
</dbReference>
<feature type="transmembrane region" description="Helical" evidence="8">
    <location>
        <begin position="184"/>
        <end position="203"/>
    </location>
</feature>
<evidence type="ECO:0000256" key="3">
    <source>
        <dbReference type="ARBA" id="ARBA00022475"/>
    </source>
</evidence>
<dbReference type="InterPro" id="IPR036259">
    <property type="entry name" value="MFS_trans_sf"/>
</dbReference>
<dbReference type="AlphaFoldDB" id="A0A081NK02"/>
<evidence type="ECO:0000313" key="11">
    <source>
        <dbReference type="Proteomes" id="UP000028073"/>
    </source>
</evidence>
<dbReference type="InterPro" id="IPR051084">
    <property type="entry name" value="H+-coupled_symporters"/>
</dbReference>
<evidence type="ECO:0000256" key="7">
    <source>
        <dbReference type="ARBA" id="ARBA00023136"/>
    </source>
</evidence>
<feature type="transmembrane region" description="Helical" evidence="8">
    <location>
        <begin position="50"/>
        <end position="73"/>
    </location>
</feature>
<evidence type="ECO:0000313" key="10">
    <source>
        <dbReference type="EMBL" id="KEQ18775.1"/>
    </source>
</evidence>
<dbReference type="OrthoDB" id="3690818at2"/>
<organism evidence="10 11">
    <name type="scientific">Endozoicomonas numazuensis</name>
    <dbReference type="NCBI Taxonomy" id="1137799"/>
    <lineage>
        <taxon>Bacteria</taxon>
        <taxon>Pseudomonadati</taxon>
        <taxon>Pseudomonadota</taxon>
        <taxon>Gammaproteobacteria</taxon>
        <taxon>Oceanospirillales</taxon>
        <taxon>Endozoicomonadaceae</taxon>
        <taxon>Endozoicomonas</taxon>
    </lineage>
</organism>
<dbReference type="RefSeq" id="WP_034832133.1">
    <property type="nucleotide sequence ID" value="NZ_JOKH01000001.1"/>
</dbReference>
<evidence type="ECO:0000259" key="9">
    <source>
        <dbReference type="PROSITE" id="PS50850"/>
    </source>
</evidence>
<evidence type="ECO:0000256" key="6">
    <source>
        <dbReference type="ARBA" id="ARBA00022989"/>
    </source>
</evidence>
<dbReference type="Gene3D" id="1.20.1250.20">
    <property type="entry name" value="MFS general substrate transporter like domains"/>
    <property type="match status" value="2"/>
</dbReference>
<gene>
    <name evidence="10" type="ORF">GZ78_01400</name>
</gene>
<dbReference type="SUPFAM" id="SSF103473">
    <property type="entry name" value="MFS general substrate transporter"/>
    <property type="match status" value="1"/>
</dbReference>
<keyword evidence="3" id="KW-1003">Cell membrane</keyword>
<dbReference type="STRING" id="1137799.GZ78_01400"/>
<comment type="caution">
    <text evidence="10">The sequence shown here is derived from an EMBL/GenBank/DDBJ whole genome shotgun (WGS) entry which is preliminary data.</text>
</comment>
<proteinExistence type="predicted"/>
<dbReference type="Proteomes" id="UP000028073">
    <property type="component" value="Unassembled WGS sequence"/>
</dbReference>
<feature type="transmembrane region" description="Helical" evidence="8">
    <location>
        <begin position="275"/>
        <end position="295"/>
    </location>
</feature>
<evidence type="ECO:0000256" key="4">
    <source>
        <dbReference type="ARBA" id="ARBA00022692"/>
    </source>
</evidence>
<feature type="transmembrane region" description="Helical" evidence="8">
    <location>
        <begin position="112"/>
        <end position="129"/>
    </location>
</feature>
<feature type="transmembrane region" description="Helical" evidence="8">
    <location>
        <begin position="150"/>
        <end position="172"/>
    </location>
</feature>
<keyword evidence="4 8" id="KW-0812">Transmembrane</keyword>
<feature type="transmembrane region" description="Helical" evidence="8">
    <location>
        <begin position="330"/>
        <end position="355"/>
    </location>
</feature>
<dbReference type="Pfam" id="PF07690">
    <property type="entry name" value="MFS_1"/>
    <property type="match status" value="1"/>
</dbReference>
<dbReference type="GO" id="GO:0015293">
    <property type="term" value="F:symporter activity"/>
    <property type="evidence" value="ECO:0007669"/>
    <property type="project" value="UniProtKB-KW"/>
</dbReference>
<dbReference type="InterPro" id="IPR020846">
    <property type="entry name" value="MFS_dom"/>
</dbReference>
<keyword evidence="7 8" id="KW-0472">Membrane</keyword>
<feature type="transmembrane region" description="Helical" evidence="8">
    <location>
        <begin position="394"/>
        <end position="414"/>
    </location>
</feature>
<keyword evidence="2" id="KW-0813">Transport</keyword>
<feature type="transmembrane region" description="Helical" evidence="8">
    <location>
        <begin position="367"/>
        <end position="388"/>
    </location>
</feature>
<evidence type="ECO:0000256" key="5">
    <source>
        <dbReference type="ARBA" id="ARBA00022847"/>
    </source>
</evidence>
<keyword evidence="5" id="KW-0769">Symport</keyword>
<dbReference type="InterPro" id="IPR011701">
    <property type="entry name" value="MFS"/>
</dbReference>
<evidence type="ECO:0000256" key="8">
    <source>
        <dbReference type="SAM" id="Phobius"/>
    </source>
</evidence>
<sequence length="427" mass="47090">MTSYSLKPEHRQLVLVTSLGGFLELYDFAIYALMAGYIADQFFPNQDPYLSLLSSFATFSAGYLARPVGGIIFGHLGDRKGRKPVFVITILMMALPTALIGCLPVYAQIGVWAPVLLVTLRVIQGFSIGGEVPGAMTFLCETLEDRRGMVMALLFMSLVLGAVFGSMLHALLLDVLSKDAMNQWGWRFPFWLGGLFGIFSYLFRRRFQESRLFVQIYESQQRSRVPIKTLFKHFRMPLLCGFLMIVPIATSVPLLLLFTPGYLSHLLHYDPGDVALANALGGVCSSLVFLMMGLLSERFQTRTLLLLASWMLILSAWPIFGWLVNGTAHVILIMCLGSILRGGVAGIAPLTLASIFPVHVRYSGIAFCYNLSFALFSGITPILAIELIRVTGNMSSPAVFLVFGGLSGMLACIIMKRANVKNYFAES</sequence>
<feature type="transmembrane region" description="Helical" evidence="8">
    <location>
        <begin position="304"/>
        <end position="324"/>
    </location>
</feature>
<reference evidence="10 11" key="1">
    <citation type="submission" date="2014-06" db="EMBL/GenBank/DDBJ databases">
        <title>Whole Genome Sequences of Three Symbiotic Endozoicomonas Bacteria.</title>
        <authorList>
            <person name="Neave M.J."/>
            <person name="Apprill A."/>
            <person name="Voolstra C.R."/>
        </authorList>
    </citation>
    <scope>NUCLEOTIDE SEQUENCE [LARGE SCALE GENOMIC DNA]</scope>
    <source>
        <strain evidence="10 11">DSM 25634</strain>
    </source>
</reference>
<dbReference type="eggNOG" id="COG0477">
    <property type="taxonomic scope" value="Bacteria"/>
</dbReference>